<sequence length="139" mass="15624">MKIILTSVFLITLSGLSVFGRSTAVSSKPDSVPAQQRVHFKLASTTSPNQQQWATVFFYPAKSRSGNEINLPVGFNQTTVRLSSGDRVLEVDEDYLFIPNANRIRVLDEDALTSQHPIKITYEGIVKTVDKRLILRYRP</sequence>
<dbReference type="Proteomes" id="UP000436006">
    <property type="component" value="Unassembled WGS sequence"/>
</dbReference>
<gene>
    <name evidence="2" type="ORF">GO755_39905</name>
</gene>
<feature type="chain" id="PRO_5029674559" evidence="1">
    <location>
        <begin position="21"/>
        <end position="139"/>
    </location>
</feature>
<organism evidence="2 3">
    <name type="scientific">Spirosoma arboris</name>
    <dbReference type="NCBI Taxonomy" id="2682092"/>
    <lineage>
        <taxon>Bacteria</taxon>
        <taxon>Pseudomonadati</taxon>
        <taxon>Bacteroidota</taxon>
        <taxon>Cytophagia</taxon>
        <taxon>Cytophagales</taxon>
        <taxon>Cytophagaceae</taxon>
        <taxon>Spirosoma</taxon>
    </lineage>
</organism>
<keyword evidence="3" id="KW-1185">Reference proteome</keyword>
<evidence type="ECO:0000256" key="1">
    <source>
        <dbReference type="SAM" id="SignalP"/>
    </source>
</evidence>
<evidence type="ECO:0000313" key="2">
    <source>
        <dbReference type="EMBL" id="MVM36243.1"/>
    </source>
</evidence>
<accession>A0A7K1SRB8</accession>
<dbReference type="AlphaFoldDB" id="A0A7K1SRB8"/>
<name>A0A7K1SRB8_9BACT</name>
<dbReference type="RefSeq" id="WP_157591040.1">
    <property type="nucleotide sequence ID" value="NZ_WPIN01000034.1"/>
</dbReference>
<evidence type="ECO:0000313" key="3">
    <source>
        <dbReference type="Proteomes" id="UP000436006"/>
    </source>
</evidence>
<protein>
    <submittedName>
        <fullName evidence="2">Uncharacterized protein</fullName>
    </submittedName>
</protein>
<comment type="caution">
    <text evidence="2">The sequence shown here is derived from an EMBL/GenBank/DDBJ whole genome shotgun (WGS) entry which is preliminary data.</text>
</comment>
<proteinExistence type="predicted"/>
<reference evidence="2 3" key="1">
    <citation type="submission" date="2019-12" db="EMBL/GenBank/DDBJ databases">
        <title>Spirosoma sp. HMF4905 genome sequencing and assembly.</title>
        <authorList>
            <person name="Kang H."/>
            <person name="Cha I."/>
            <person name="Kim H."/>
            <person name="Joh K."/>
        </authorList>
    </citation>
    <scope>NUCLEOTIDE SEQUENCE [LARGE SCALE GENOMIC DNA]</scope>
    <source>
        <strain evidence="2 3">HMF4905</strain>
    </source>
</reference>
<keyword evidence="1" id="KW-0732">Signal</keyword>
<dbReference type="EMBL" id="WPIN01000034">
    <property type="protein sequence ID" value="MVM36243.1"/>
    <property type="molecule type" value="Genomic_DNA"/>
</dbReference>
<feature type="signal peptide" evidence="1">
    <location>
        <begin position="1"/>
        <end position="20"/>
    </location>
</feature>